<accession>A0AB73I6D7</accession>
<sequence>MSMYVLALLIGVVAGLRTMTAPTAVSWAAYLDWLPLRETPLAFFGFAATPYIFTVLAIAEFIVDQLPNTASRTVPIQFGARLVSGGLSGAAIGAAHGGWVGGVIAGLVGAVIGTLGGARARGAMSRAFGRDRPAALVEDAVAVVAAALIAMAVQ</sequence>
<comment type="caution">
    <text evidence="2">The sequence shown here is derived from an EMBL/GenBank/DDBJ whole genome shotgun (WGS) entry which is preliminary data.</text>
</comment>
<keyword evidence="1" id="KW-1133">Transmembrane helix</keyword>
<evidence type="ECO:0000313" key="3">
    <source>
        <dbReference type="Proteomes" id="UP001229486"/>
    </source>
</evidence>
<dbReference type="RefSeq" id="WP_392392408.1">
    <property type="nucleotide sequence ID" value="NZ_JAURTK010000001.1"/>
</dbReference>
<feature type="transmembrane region" description="Helical" evidence="1">
    <location>
        <begin position="99"/>
        <end position="122"/>
    </location>
</feature>
<proteinExistence type="predicted"/>
<keyword evidence="1" id="KW-0472">Membrane</keyword>
<dbReference type="EMBL" id="JAURTK010000001">
    <property type="protein sequence ID" value="MDP9644699.1"/>
    <property type="molecule type" value="Genomic_DNA"/>
</dbReference>
<organism evidence="2 3">
    <name type="scientific">Paraburkholderia caledonica</name>
    <dbReference type="NCBI Taxonomy" id="134536"/>
    <lineage>
        <taxon>Bacteria</taxon>
        <taxon>Pseudomonadati</taxon>
        <taxon>Pseudomonadota</taxon>
        <taxon>Betaproteobacteria</taxon>
        <taxon>Burkholderiales</taxon>
        <taxon>Burkholderiaceae</taxon>
        <taxon>Paraburkholderia</taxon>
    </lineage>
</organism>
<reference evidence="2" key="1">
    <citation type="submission" date="2023-07" db="EMBL/GenBank/DDBJ databases">
        <title>Sorghum-associated microbial communities from plants grown in Nebraska, USA.</title>
        <authorList>
            <person name="Schachtman D."/>
        </authorList>
    </citation>
    <scope>NUCLEOTIDE SEQUENCE</scope>
    <source>
        <strain evidence="2">DS1061</strain>
    </source>
</reference>
<dbReference type="Proteomes" id="UP001229486">
    <property type="component" value="Unassembled WGS sequence"/>
</dbReference>
<keyword evidence="1" id="KW-0812">Transmembrane</keyword>
<feature type="transmembrane region" description="Helical" evidence="1">
    <location>
        <begin position="134"/>
        <end position="153"/>
    </location>
</feature>
<dbReference type="AlphaFoldDB" id="A0AB73I6D7"/>
<evidence type="ECO:0000256" key="1">
    <source>
        <dbReference type="SAM" id="Phobius"/>
    </source>
</evidence>
<name>A0AB73I6D7_9BURK</name>
<feature type="transmembrane region" description="Helical" evidence="1">
    <location>
        <begin position="44"/>
        <end position="63"/>
    </location>
</feature>
<evidence type="ECO:0000313" key="2">
    <source>
        <dbReference type="EMBL" id="MDP9644699.1"/>
    </source>
</evidence>
<gene>
    <name evidence="2" type="ORF">J2793_000121</name>
</gene>
<protein>
    <submittedName>
        <fullName evidence="2">Membrane protein</fullName>
    </submittedName>
</protein>